<accession>A0A151WWK4</accession>
<reference evidence="1 2" key="1">
    <citation type="submission" date="2015-09" db="EMBL/GenBank/DDBJ databases">
        <title>Trachymyrmex zeteki WGS genome.</title>
        <authorList>
            <person name="Nygaard S."/>
            <person name="Hu H."/>
            <person name="Boomsma J."/>
            <person name="Zhang G."/>
        </authorList>
    </citation>
    <scope>NUCLEOTIDE SEQUENCE [LARGE SCALE GENOMIC DNA]</scope>
    <source>
        <strain evidence="1">Tzet28-1</strain>
        <tissue evidence="1">Whole body</tissue>
    </source>
</reference>
<dbReference type="EMBL" id="KQ982691">
    <property type="protein sequence ID" value="KYQ52250.1"/>
    <property type="molecule type" value="Genomic_DNA"/>
</dbReference>
<feature type="non-terminal residue" evidence="1">
    <location>
        <position position="1"/>
    </location>
</feature>
<organism evidence="1 2">
    <name type="scientific">Mycetomoellerius zeteki</name>
    <dbReference type="NCBI Taxonomy" id="64791"/>
    <lineage>
        <taxon>Eukaryota</taxon>
        <taxon>Metazoa</taxon>
        <taxon>Ecdysozoa</taxon>
        <taxon>Arthropoda</taxon>
        <taxon>Hexapoda</taxon>
        <taxon>Insecta</taxon>
        <taxon>Pterygota</taxon>
        <taxon>Neoptera</taxon>
        <taxon>Endopterygota</taxon>
        <taxon>Hymenoptera</taxon>
        <taxon>Apocrita</taxon>
        <taxon>Aculeata</taxon>
        <taxon>Formicoidea</taxon>
        <taxon>Formicidae</taxon>
        <taxon>Myrmicinae</taxon>
        <taxon>Mycetomoellerius</taxon>
    </lineage>
</organism>
<sequence>DAHTTSSSAVMIIKIIVIALENRDTCARGGSCTRPWCASYA</sequence>
<evidence type="ECO:0000313" key="2">
    <source>
        <dbReference type="Proteomes" id="UP000075809"/>
    </source>
</evidence>
<dbReference type="Proteomes" id="UP000075809">
    <property type="component" value="Unassembled WGS sequence"/>
</dbReference>
<dbReference type="AlphaFoldDB" id="A0A151WWK4"/>
<name>A0A151WWK4_9HYME</name>
<protein>
    <submittedName>
        <fullName evidence="1">Uncharacterized protein</fullName>
    </submittedName>
</protein>
<evidence type="ECO:0000313" key="1">
    <source>
        <dbReference type="EMBL" id="KYQ52250.1"/>
    </source>
</evidence>
<proteinExistence type="predicted"/>
<gene>
    <name evidence="1" type="ORF">ALC60_08865</name>
</gene>
<keyword evidence="2" id="KW-1185">Reference proteome</keyword>